<keyword evidence="2" id="KW-1185">Reference proteome</keyword>
<accession>A0A2P5HV82</accession>
<reference evidence="1" key="1">
    <citation type="submission" date="2017-09" db="EMBL/GenBank/DDBJ databases">
        <title>Polyketide synthases of a Diaporthe helianthi virulent isolate.</title>
        <authorList>
            <person name="Baroncelli R."/>
        </authorList>
    </citation>
    <scope>NUCLEOTIDE SEQUENCE [LARGE SCALE GENOMIC DNA]</scope>
    <source>
        <strain evidence="1">7/96</strain>
    </source>
</reference>
<evidence type="ECO:0000313" key="2">
    <source>
        <dbReference type="Proteomes" id="UP000094444"/>
    </source>
</evidence>
<dbReference type="OrthoDB" id="5235180at2759"/>
<proteinExistence type="predicted"/>
<sequence>MASTSTPEIGEVAATRRPKLDLMLKEKRPGLKQKEIVACRQEGLTKYLGKVWERRNQVRIRVPRDVDTEELQLKVDEHVWDSILDVNVHGNFPWGKEKPPPSVPHKGYAQWFWERAPFFRYPSLEGRQQLWAELLNKAPYDPQCGPFEVMLPGFARGLVDKNAVHTLLADLPAGIMMAAKPVNEENQAGIWTLAVSLPTSSDMAERRWSKLRVSRMKNELVRCFLVLRRWSRLLHVSRQTPLEDCFVDAFEMDTDELRRLFVAGYEPPASSDNA</sequence>
<dbReference type="Proteomes" id="UP000094444">
    <property type="component" value="Unassembled WGS sequence"/>
</dbReference>
<gene>
    <name evidence="1" type="ORF">DHEL01_v207455</name>
</gene>
<dbReference type="EMBL" id="MAVT02000675">
    <property type="protein sequence ID" value="POS74157.1"/>
    <property type="molecule type" value="Genomic_DNA"/>
</dbReference>
<dbReference type="InParanoid" id="A0A2P5HV82"/>
<dbReference type="AlphaFoldDB" id="A0A2P5HV82"/>
<protein>
    <submittedName>
        <fullName evidence="1">Uncharacterized protein</fullName>
    </submittedName>
</protein>
<name>A0A2P5HV82_DIAHE</name>
<evidence type="ECO:0000313" key="1">
    <source>
        <dbReference type="EMBL" id="POS74157.1"/>
    </source>
</evidence>
<organism evidence="1 2">
    <name type="scientific">Diaporthe helianthi</name>
    <dbReference type="NCBI Taxonomy" id="158607"/>
    <lineage>
        <taxon>Eukaryota</taxon>
        <taxon>Fungi</taxon>
        <taxon>Dikarya</taxon>
        <taxon>Ascomycota</taxon>
        <taxon>Pezizomycotina</taxon>
        <taxon>Sordariomycetes</taxon>
        <taxon>Sordariomycetidae</taxon>
        <taxon>Diaporthales</taxon>
        <taxon>Diaporthaceae</taxon>
        <taxon>Diaporthe</taxon>
    </lineage>
</organism>
<comment type="caution">
    <text evidence="1">The sequence shown here is derived from an EMBL/GenBank/DDBJ whole genome shotgun (WGS) entry which is preliminary data.</text>
</comment>